<dbReference type="PRINTS" id="PR00958">
    <property type="entry name" value="HOMSERKINASE"/>
</dbReference>
<sequence length="307" mass="32384">MTTVEVRAPATTANLGPGYDCLGMALDIWNRLTVSTLPAGSTPTVQVNGEGEGELAGDTDNLTYRAMAFLYDEADTPIPPLELVCQNGIPLSRGMGSSAAAIAGGLVAANALLDEPFSANDLLEMAATIEGHPDNVAAAVHGGLRLVVMEDNQIYTAPIRIPAELQAVLFIPENRIATVDARRVLPAEISVADAVYNMSRAALLVAAMEGNRPEYLKIATQDRLHQPYRETIFPPMKVIFAAARDAGALGVFLSGSGSAIMALTQERAMTVAYEMFDAARLCGVEGRVEVTTPTELGAHVVSVSSND</sequence>
<dbReference type="AlphaFoldDB" id="A0AA35W9V9"/>
<dbReference type="GO" id="GO:0004413">
    <property type="term" value="F:homoserine kinase activity"/>
    <property type="evidence" value="ECO:0007669"/>
    <property type="project" value="UniProtKB-EC"/>
</dbReference>
<dbReference type="InterPro" id="IPR000870">
    <property type="entry name" value="Homoserine_kinase"/>
</dbReference>
<evidence type="ECO:0000256" key="9">
    <source>
        <dbReference type="ARBA" id="ARBA00022777"/>
    </source>
</evidence>
<name>A0AA35W9V9_GEOBA</name>
<dbReference type="InterPro" id="IPR020568">
    <property type="entry name" value="Ribosomal_Su5_D2-typ_SF"/>
</dbReference>
<feature type="domain" description="GHMP kinase N-terminal" evidence="12">
    <location>
        <begin position="61"/>
        <end position="143"/>
    </location>
</feature>
<accession>A0AA35W9V9</accession>
<organism evidence="14 15">
    <name type="scientific">Geodia barretti</name>
    <name type="common">Barrett's horny sponge</name>
    <dbReference type="NCBI Taxonomy" id="519541"/>
    <lineage>
        <taxon>Eukaryota</taxon>
        <taxon>Metazoa</taxon>
        <taxon>Porifera</taxon>
        <taxon>Demospongiae</taxon>
        <taxon>Heteroscleromorpha</taxon>
        <taxon>Tetractinellida</taxon>
        <taxon>Astrophorina</taxon>
        <taxon>Geodiidae</taxon>
        <taxon>Geodia</taxon>
    </lineage>
</organism>
<dbReference type="Pfam" id="PF08544">
    <property type="entry name" value="GHMP_kinases_C"/>
    <property type="match status" value="1"/>
</dbReference>
<dbReference type="InterPro" id="IPR014721">
    <property type="entry name" value="Ribsml_uS5_D2-typ_fold_subgr"/>
</dbReference>
<dbReference type="PROSITE" id="PS00627">
    <property type="entry name" value="GHMP_KINASES_ATP"/>
    <property type="match status" value="1"/>
</dbReference>
<evidence type="ECO:0000256" key="8">
    <source>
        <dbReference type="ARBA" id="ARBA00022741"/>
    </source>
</evidence>
<reference evidence="14" key="1">
    <citation type="submission" date="2023-03" db="EMBL/GenBank/DDBJ databases">
        <authorList>
            <person name="Steffen K."/>
            <person name="Cardenas P."/>
        </authorList>
    </citation>
    <scope>NUCLEOTIDE SEQUENCE</scope>
</reference>
<dbReference type="PIRSF" id="PIRSF000676">
    <property type="entry name" value="Homoser_kin"/>
    <property type="match status" value="1"/>
</dbReference>
<evidence type="ECO:0000256" key="1">
    <source>
        <dbReference type="ARBA" id="ARBA00005015"/>
    </source>
</evidence>
<dbReference type="HAMAP" id="MF_00384">
    <property type="entry name" value="Homoser_kinase"/>
    <property type="match status" value="1"/>
</dbReference>
<dbReference type="EC" id="2.7.1.39" evidence="3"/>
<dbReference type="PANTHER" id="PTHR20861">
    <property type="entry name" value="HOMOSERINE/4-DIPHOSPHOCYTIDYL-2-C-METHYL-D-ERYTHRITOL KINASE"/>
    <property type="match status" value="1"/>
</dbReference>
<dbReference type="EMBL" id="CASHTH010000603">
    <property type="protein sequence ID" value="CAI8005382.1"/>
    <property type="molecule type" value="Genomic_DNA"/>
</dbReference>
<dbReference type="SUPFAM" id="SSF54211">
    <property type="entry name" value="Ribosomal protein S5 domain 2-like"/>
    <property type="match status" value="1"/>
</dbReference>
<evidence type="ECO:0000256" key="7">
    <source>
        <dbReference type="ARBA" id="ARBA00022697"/>
    </source>
</evidence>
<dbReference type="SUPFAM" id="SSF55060">
    <property type="entry name" value="GHMP Kinase, C-terminal domain"/>
    <property type="match status" value="1"/>
</dbReference>
<evidence type="ECO:0000313" key="15">
    <source>
        <dbReference type="Proteomes" id="UP001174909"/>
    </source>
</evidence>
<dbReference type="GO" id="GO:0009088">
    <property type="term" value="P:threonine biosynthetic process"/>
    <property type="evidence" value="ECO:0007669"/>
    <property type="project" value="UniProtKB-KW"/>
</dbReference>
<evidence type="ECO:0000259" key="12">
    <source>
        <dbReference type="Pfam" id="PF00288"/>
    </source>
</evidence>
<dbReference type="Gene3D" id="3.30.70.890">
    <property type="entry name" value="GHMP kinase, C-terminal domain"/>
    <property type="match status" value="1"/>
</dbReference>
<dbReference type="Gene3D" id="3.30.230.10">
    <property type="match status" value="1"/>
</dbReference>
<keyword evidence="7" id="KW-0791">Threonine biosynthesis</keyword>
<evidence type="ECO:0000256" key="4">
    <source>
        <dbReference type="ARBA" id="ARBA00017858"/>
    </source>
</evidence>
<evidence type="ECO:0000256" key="10">
    <source>
        <dbReference type="ARBA" id="ARBA00022840"/>
    </source>
</evidence>
<keyword evidence="9 14" id="KW-0418">Kinase</keyword>
<dbReference type="InterPro" id="IPR006204">
    <property type="entry name" value="GHMP_kinase_N_dom"/>
</dbReference>
<keyword evidence="5" id="KW-0028">Amino-acid biosynthesis</keyword>
<protein>
    <recommendedName>
        <fullName evidence="4">Homoserine kinase</fullName>
        <ecNumber evidence="3">2.7.1.39</ecNumber>
    </recommendedName>
</protein>
<comment type="catalytic activity">
    <reaction evidence="11">
        <text>L-homoserine + ATP = O-phospho-L-homoserine + ADP + H(+)</text>
        <dbReference type="Rhea" id="RHEA:13985"/>
        <dbReference type="ChEBI" id="CHEBI:15378"/>
        <dbReference type="ChEBI" id="CHEBI:30616"/>
        <dbReference type="ChEBI" id="CHEBI:57476"/>
        <dbReference type="ChEBI" id="CHEBI:57590"/>
        <dbReference type="ChEBI" id="CHEBI:456216"/>
        <dbReference type="EC" id="2.7.1.39"/>
    </reaction>
    <physiologicalReaction direction="left-to-right" evidence="11">
        <dbReference type="Rhea" id="RHEA:13986"/>
    </physiologicalReaction>
</comment>
<gene>
    <name evidence="14" type="ORF">GBAR_LOCUS4194</name>
</gene>
<comment type="pathway">
    <text evidence="1">Amino-acid biosynthesis; L-threonine biosynthesis; L-threonine from L-aspartate: step 4/5.</text>
</comment>
<dbReference type="Pfam" id="PF00288">
    <property type="entry name" value="GHMP_kinases_N"/>
    <property type="match status" value="1"/>
</dbReference>
<evidence type="ECO:0000256" key="11">
    <source>
        <dbReference type="ARBA" id="ARBA00049913"/>
    </source>
</evidence>
<comment type="similarity">
    <text evidence="2">Belongs to the GHMP kinase family. Homoserine kinase subfamily.</text>
</comment>
<keyword evidence="10" id="KW-0067">ATP-binding</keyword>
<evidence type="ECO:0000259" key="13">
    <source>
        <dbReference type="Pfam" id="PF08544"/>
    </source>
</evidence>
<comment type="caution">
    <text evidence="14">The sequence shown here is derived from an EMBL/GenBank/DDBJ whole genome shotgun (WGS) entry which is preliminary data.</text>
</comment>
<proteinExistence type="inferred from homology"/>
<evidence type="ECO:0000256" key="5">
    <source>
        <dbReference type="ARBA" id="ARBA00022605"/>
    </source>
</evidence>
<dbReference type="InterPro" id="IPR006203">
    <property type="entry name" value="GHMP_knse_ATP-bd_CS"/>
</dbReference>
<dbReference type="InterPro" id="IPR036554">
    <property type="entry name" value="GHMP_kinase_C_sf"/>
</dbReference>
<keyword evidence="8" id="KW-0547">Nucleotide-binding</keyword>
<evidence type="ECO:0000256" key="2">
    <source>
        <dbReference type="ARBA" id="ARBA00007370"/>
    </source>
</evidence>
<dbReference type="NCBIfam" id="TIGR00191">
    <property type="entry name" value="thrB"/>
    <property type="match status" value="1"/>
</dbReference>
<keyword evidence="6" id="KW-0808">Transferase</keyword>
<keyword evidence="15" id="KW-1185">Reference proteome</keyword>
<dbReference type="Proteomes" id="UP001174909">
    <property type="component" value="Unassembled WGS sequence"/>
</dbReference>
<dbReference type="GO" id="GO:0005524">
    <property type="term" value="F:ATP binding"/>
    <property type="evidence" value="ECO:0007669"/>
    <property type="project" value="UniProtKB-KW"/>
</dbReference>
<feature type="domain" description="GHMP kinase C-terminal" evidence="13">
    <location>
        <begin position="214"/>
        <end position="268"/>
    </location>
</feature>
<evidence type="ECO:0000256" key="3">
    <source>
        <dbReference type="ARBA" id="ARBA00012078"/>
    </source>
</evidence>
<dbReference type="PANTHER" id="PTHR20861:SF1">
    <property type="entry name" value="HOMOSERINE KINASE"/>
    <property type="match status" value="1"/>
</dbReference>
<evidence type="ECO:0000313" key="14">
    <source>
        <dbReference type="EMBL" id="CAI8005382.1"/>
    </source>
</evidence>
<dbReference type="InterPro" id="IPR013750">
    <property type="entry name" value="GHMP_kinase_C_dom"/>
</dbReference>
<evidence type="ECO:0000256" key="6">
    <source>
        <dbReference type="ARBA" id="ARBA00022679"/>
    </source>
</evidence>